<dbReference type="SUPFAM" id="SSF53098">
    <property type="entry name" value="Ribonuclease H-like"/>
    <property type="match status" value="1"/>
</dbReference>
<proteinExistence type="predicted"/>
<keyword evidence="2" id="KW-1185">Reference proteome</keyword>
<accession>A0A9J6GME6</accession>
<dbReference type="Gene3D" id="3.30.420.10">
    <property type="entry name" value="Ribonuclease H-like superfamily/Ribonuclease H"/>
    <property type="match status" value="1"/>
</dbReference>
<dbReference type="InterPro" id="IPR012337">
    <property type="entry name" value="RNaseH-like_sf"/>
</dbReference>
<dbReference type="GO" id="GO:0004535">
    <property type="term" value="F:poly(A)-specific ribonuclease activity"/>
    <property type="evidence" value="ECO:0007669"/>
    <property type="project" value="InterPro"/>
</dbReference>
<evidence type="ECO:0000313" key="2">
    <source>
        <dbReference type="Proteomes" id="UP000821853"/>
    </source>
</evidence>
<protein>
    <recommendedName>
        <fullName evidence="3">CCR4-NOT transcription complex subunit 7</fullName>
    </recommendedName>
</protein>
<dbReference type="PANTHER" id="PTHR10797">
    <property type="entry name" value="CCR4-NOT TRANSCRIPTION COMPLEX SUBUNIT"/>
    <property type="match status" value="1"/>
</dbReference>
<dbReference type="InterPro" id="IPR036397">
    <property type="entry name" value="RNaseH_sf"/>
</dbReference>
<dbReference type="Proteomes" id="UP000821853">
    <property type="component" value="Unassembled WGS sequence"/>
</dbReference>
<sequence length="143" mass="16614">MLPSSSVRRRPNNDDVKNWPRAVSQPCTIRDLWASYLNLEFDTIVYLVQEYTYVSIDMELPGLLVRPDNRDLEPPLHQFTLVRDFVNMLKLILLGFSLLDENGEPAPDCSTWQFTFKFSLKEDDYAEDGIPILTEHGIQLDKH</sequence>
<dbReference type="EMBL" id="JABSTR010000008">
    <property type="protein sequence ID" value="KAH9376555.1"/>
    <property type="molecule type" value="Genomic_DNA"/>
</dbReference>
<evidence type="ECO:0008006" key="3">
    <source>
        <dbReference type="Google" id="ProtNLM"/>
    </source>
</evidence>
<dbReference type="GO" id="GO:0003676">
    <property type="term" value="F:nucleic acid binding"/>
    <property type="evidence" value="ECO:0007669"/>
    <property type="project" value="InterPro"/>
</dbReference>
<comment type="caution">
    <text evidence="1">The sequence shown here is derived from an EMBL/GenBank/DDBJ whole genome shotgun (WGS) entry which is preliminary data.</text>
</comment>
<organism evidence="1 2">
    <name type="scientific">Haemaphysalis longicornis</name>
    <name type="common">Bush tick</name>
    <dbReference type="NCBI Taxonomy" id="44386"/>
    <lineage>
        <taxon>Eukaryota</taxon>
        <taxon>Metazoa</taxon>
        <taxon>Ecdysozoa</taxon>
        <taxon>Arthropoda</taxon>
        <taxon>Chelicerata</taxon>
        <taxon>Arachnida</taxon>
        <taxon>Acari</taxon>
        <taxon>Parasitiformes</taxon>
        <taxon>Ixodida</taxon>
        <taxon>Ixodoidea</taxon>
        <taxon>Ixodidae</taxon>
        <taxon>Haemaphysalinae</taxon>
        <taxon>Haemaphysalis</taxon>
    </lineage>
</organism>
<dbReference type="VEuPathDB" id="VectorBase:HLOH_054704"/>
<reference evidence="1 2" key="1">
    <citation type="journal article" date="2020" name="Cell">
        <title>Large-Scale Comparative Analyses of Tick Genomes Elucidate Their Genetic Diversity and Vector Capacities.</title>
        <authorList>
            <consortium name="Tick Genome and Microbiome Consortium (TIGMIC)"/>
            <person name="Jia N."/>
            <person name="Wang J."/>
            <person name="Shi W."/>
            <person name="Du L."/>
            <person name="Sun Y."/>
            <person name="Zhan W."/>
            <person name="Jiang J.F."/>
            <person name="Wang Q."/>
            <person name="Zhang B."/>
            <person name="Ji P."/>
            <person name="Bell-Sakyi L."/>
            <person name="Cui X.M."/>
            <person name="Yuan T.T."/>
            <person name="Jiang B.G."/>
            <person name="Yang W.F."/>
            <person name="Lam T.T."/>
            <person name="Chang Q.C."/>
            <person name="Ding S.J."/>
            <person name="Wang X.J."/>
            <person name="Zhu J.G."/>
            <person name="Ruan X.D."/>
            <person name="Zhao L."/>
            <person name="Wei J.T."/>
            <person name="Ye R.Z."/>
            <person name="Que T.C."/>
            <person name="Du C.H."/>
            <person name="Zhou Y.H."/>
            <person name="Cheng J.X."/>
            <person name="Dai P.F."/>
            <person name="Guo W.B."/>
            <person name="Han X.H."/>
            <person name="Huang E.J."/>
            <person name="Li L.F."/>
            <person name="Wei W."/>
            <person name="Gao Y.C."/>
            <person name="Liu J.Z."/>
            <person name="Shao H.Z."/>
            <person name="Wang X."/>
            <person name="Wang C.C."/>
            <person name="Yang T.C."/>
            <person name="Huo Q.B."/>
            <person name="Li W."/>
            <person name="Chen H.Y."/>
            <person name="Chen S.E."/>
            <person name="Zhou L.G."/>
            <person name="Ni X.B."/>
            <person name="Tian J.H."/>
            <person name="Sheng Y."/>
            <person name="Liu T."/>
            <person name="Pan Y.S."/>
            <person name="Xia L.Y."/>
            <person name="Li J."/>
            <person name="Zhao F."/>
            <person name="Cao W.C."/>
        </authorList>
    </citation>
    <scope>NUCLEOTIDE SEQUENCE [LARGE SCALE GENOMIC DNA]</scope>
    <source>
        <strain evidence="1">HaeL-2018</strain>
    </source>
</reference>
<dbReference type="InterPro" id="IPR039637">
    <property type="entry name" value="CNOT7/CNOT8/Pop2"/>
</dbReference>
<dbReference type="GO" id="GO:0030014">
    <property type="term" value="C:CCR4-NOT complex"/>
    <property type="evidence" value="ECO:0007669"/>
    <property type="project" value="InterPro"/>
</dbReference>
<dbReference type="AlphaFoldDB" id="A0A9J6GME6"/>
<name>A0A9J6GME6_HAELO</name>
<gene>
    <name evidence="1" type="ORF">HPB48_008766</name>
</gene>
<evidence type="ECO:0000313" key="1">
    <source>
        <dbReference type="EMBL" id="KAH9376555.1"/>
    </source>
</evidence>
<dbReference type="OrthoDB" id="1164111at2759"/>